<protein>
    <submittedName>
        <fullName evidence="2">Uncharacterized protein</fullName>
    </submittedName>
</protein>
<dbReference type="EMBL" id="LUCH01010564">
    <property type="protein sequence ID" value="KAF5395749.1"/>
    <property type="molecule type" value="Genomic_DNA"/>
</dbReference>
<feature type="chain" id="PRO_5035290240" evidence="1">
    <location>
        <begin position="21"/>
        <end position="101"/>
    </location>
</feature>
<dbReference type="OrthoDB" id="6267726at2759"/>
<dbReference type="AlphaFoldDB" id="A0A8J4T0U8"/>
<comment type="caution">
    <text evidence="2">The sequence shown here is derived from an EMBL/GenBank/DDBJ whole genome shotgun (WGS) entry which is preliminary data.</text>
</comment>
<proteinExistence type="predicted"/>
<evidence type="ECO:0000313" key="3">
    <source>
        <dbReference type="Proteomes" id="UP000748531"/>
    </source>
</evidence>
<organism evidence="2 3">
    <name type="scientific">Paragonimus heterotremus</name>
    <dbReference type="NCBI Taxonomy" id="100268"/>
    <lineage>
        <taxon>Eukaryota</taxon>
        <taxon>Metazoa</taxon>
        <taxon>Spiralia</taxon>
        <taxon>Lophotrochozoa</taxon>
        <taxon>Platyhelminthes</taxon>
        <taxon>Trematoda</taxon>
        <taxon>Digenea</taxon>
        <taxon>Plagiorchiida</taxon>
        <taxon>Troglotremata</taxon>
        <taxon>Troglotrematidae</taxon>
        <taxon>Paragonimus</taxon>
    </lineage>
</organism>
<evidence type="ECO:0000256" key="1">
    <source>
        <dbReference type="SAM" id="SignalP"/>
    </source>
</evidence>
<sequence>MFLITVLKFVLPFLIQGVAGASGQARIKENSVALRQTVYGRAQYMKNLVDGSNWMVPFPGPSENRAAYFVDLGAVYELSSIQLHGHDDQFEGEFEQCLPTS</sequence>
<name>A0A8J4T0U8_9TREM</name>
<gene>
    <name evidence="2" type="ORF">PHET_11174</name>
</gene>
<keyword evidence="3" id="KW-1185">Reference proteome</keyword>
<evidence type="ECO:0000313" key="2">
    <source>
        <dbReference type="EMBL" id="KAF5395749.1"/>
    </source>
</evidence>
<keyword evidence="1" id="KW-0732">Signal</keyword>
<dbReference type="Proteomes" id="UP000748531">
    <property type="component" value="Unassembled WGS sequence"/>
</dbReference>
<reference evidence="2" key="1">
    <citation type="submission" date="2019-05" db="EMBL/GenBank/DDBJ databases">
        <title>Annotation for the trematode Paragonimus heterotremus.</title>
        <authorList>
            <person name="Choi Y.-J."/>
        </authorList>
    </citation>
    <scope>NUCLEOTIDE SEQUENCE</scope>
    <source>
        <strain evidence="2">LC</strain>
    </source>
</reference>
<feature type="signal peptide" evidence="1">
    <location>
        <begin position="1"/>
        <end position="20"/>
    </location>
</feature>
<accession>A0A8J4T0U8</accession>